<dbReference type="PANTHER" id="PTHR35535">
    <property type="entry name" value="HEAT SHOCK PROTEIN HSLJ"/>
    <property type="match status" value="1"/>
</dbReference>
<accession>A0ABT7ZQX7</accession>
<feature type="domain" description="DUF306" evidence="1">
    <location>
        <begin position="33"/>
        <end position="123"/>
    </location>
</feature>
<dbReference type="PANTHER" id="PTHR35535:SF1">
    <property type="entry name" value="HEAT SHOCK PROTEIN HSLJ"/>
    <property type="match status" value="1"/>
</dbReference>
<dbReference type="EMBL" id="JASDDK010000001">
    <property type="protein sequence ID" value="MDN3491425.1"/>
    <property type="molecule type" value="Genomic_DNA"/>
</dbReference>
<protein>
    <submittedName>
        <fullName evidence="2">META domain-containing protein</fullName>
    </submittedName>
</protein>
<dbReference type="Pfam" id="PF03724">
    <property type="entry name" value="META"/>
    <property type="match status" value="1"/>
</dbReference>
<gene>
    <name evidence="2" type="ORF">QMA06_01740</name>
</gene>
<proteinExistence type="predicted"/>
<dbReference type="Proteomes" id="UP001231197">
    <property type="component" value="Unassembled WGS sequence"/>
</dbReference>
<comment type="caution">
    <text evidence="2">The sequence shown here is derived from an EMBL/GenBank/DDBJ whole genome shotgun (WGS) entry which is preliminary data.</text>
</comment>
<sequence>MKILLSLFAFILTFNSCDSSKNVIKQRNIIQETLSGTYAITQLAKEDVISTKITISFDESTNKVTGFAGCNSFSGNYTLENDRVKFHNIAASKKFCPNPIMTFENQILKSLNSVDSFSKRGNIISFLSKDVVLIKGISKVVSSEKSELDNYSNQLSVKYQALSRAEFDYIVITESNILISKDRDLKNINSYTIDTNLWNEVYQLIKRLDFEMMQDLDAPSKKHQFDGAAYATLSITQGDMEYTTPAFDHGNPPSAIEALVNKVLSIKENTIKQ</sequence>
<dbReference type="RefSeq" id="WP_290205130.1">
    <property type="nucleotide sequence ID" value="NZ_JASDDK010000001.1"/>
</dbReference>
<reference evidence="2 3" key="1">
    <citation type="journal article" date="2023" name="Int. J. Syst. Evol. Microbiol.">
        <title>Winogradskyella bathintestinalis sp. nov., isolated from the intestine of the deep-sea loosejaw dragonfish, Malacosteus niger.</title>
        <authorList>
            <person name="Uniacke-Lowe S."/>
            <person name="Johnson C.N."/>
            <person name="Stanton C."/>
            <person name="Hill C."/>
            <person name="Ross P."/>
        </authorList>
    </citation>
    <scope>NUCLEOTIDE SEQUENCE [LARGE SCALE GENOMIC DNA]</scope>
    <source>
        <strain evidence="2 3">APC 3343</strain>
    </source>
</reference>
<evidence type="ECO:0000313" key="2">
    <source>
        <dbReference type="EMBL" id="MDN3491425.1"/>
    </source>
</evidence>
<keyword evidence="3" id="KW-1185">Reference proteome</keyword>
<dbReference type="InterPro" id="IPR053147">
    <property type="entry name" value="Hsp_HslJ-like"/>
</dbReference>
<dbReference type="Gene3D" id="2.40.128.270">
    <property type="match status" value="1"/>
</dbReference>
<name>A0ABT7ZQX7_9FLAO</name>
<evidence type="ECO:0000313" key="3">
    <source>
        <dbReference type="Proteomes" id="UP001231197"/>
    </source>
</evidence>
<dbReference type="InterPro" id="IPR005184">
    <property type="entry name" value="DUF306_Meta_HslJ"/>
</dbReference>
<dbReference type="InterPro" id="IPR038670">
    <property type="entry name" value="HslJ-like_sf"/>
</dbReference>
<organism evidence="2 3">
    <name type="scientific">Winogradskyella bathintestinalis</name>
    <dbReference type="NCBI Taxonomy" id="3035208"/>
    <lineage>
        <taxon>Bacteria</taxon>
        <taxon>Pseudomonadati</taxon>
        <taxon>Bacteroidota</taxon>
        <taxon>Flavobacteriia</taxon>
        <taxon>Flavobacteriales</taxon>
        <taxon>Flavobacteriaceae</taxon>
        <taxon>Winogradskyella</taxon>
    </lineage>
</organism>
<evidence type="ECO:0000259" key="1">
    <source>
        <dbReference type="Pfam" id="PF03724"/>
    </source>
</evidence>